<dbReference type="RefSeq" id="WP_011340006.1">
    <property type="nucleotide sequence ID" value="NC_007498.2"/>
</dbReference>
<sequence length="113" mass="13141">MNSRIDDDMLKRLVSYEGYVEKLFSQAARRRWLEMNSDVVQDYEKLKVLKKNISSLVDLAFFRFGVEHGLMKIDSRNMVSDLNEDLETLAAQLQKVEWDPCCSSTDQDFALVV</sequence>
<evidence type="ECO:0000313" key="2">
    <source>
        <dbReference type="Proteomes" id="UP000002534"/>
    </source>
</evidence>
<dbReference type="AlphaFoldDB" id="Q3A7Q3"/>
<protein>
    <submittedName>
        <fullName evidence="1">Uncharacterized protein</fullName>
    </submittedName>
</protein>
<gene>
    <name evidence="1" type="ordered locus">Pcar_0331</name>
</gene>
<evidence type="ECO:0000313" key="1">
    <source>
        <dbReference type="EMBL" id="ABA87591.1"/>
    </source>
</evidence>
<proteinExistence type="predicted"/>
<dbReference type="EMBL" id="CP000142">
    <property type="protein sequence ID" value="ABA87591.1"/>
    <property type="molecule type" value="Genomic_DNA"/>
</dbReference>
<keyword evidence="2" id="KW-1185">Reference proteome</keyword>
<dbReference type="KEGG" id="pca:Pcar_0331"/>
<dbReference type="HOGENOM" id="CLU_2131061_0_0_7"/>
<reference evidence="2" key="1">
    <citation type="submission" date="2005-10" db="EMBL/GenBank/DDBJ databases">
        <title>Complete sequence of Pelobacter carbinolicus DSM 2380.</title>
        <authorList>
            <person name="Copeland A."/>
            <person name="Lucas S."/>
            <person name="Lapidus A."/>
            <person name="Barry K."/>
            <person name="Detter J.C."/>
            <person name="Glavina T."/>
            <person name="Hammon N."/>
            <person name="Israni S."/>
            <person name="Pitluck S."/>
            <person name="Chertkov O."/>
            <person name="Schmutz J."/>
            <person name="Larimer F."/>
            <person name="Land M."/>
            <person name="Kyrpides N."/>
            <person name="Ivanova N."/>
            <person name="Richardson P."/>
        </authorList>
    </citation>
    <scope>NUCLEOTIDE SEQUENCE [LARGE SCALE GENOMIC DNA]</scope>
    <source>
        <strain evidence="2">DSM 2380 / NBRC 103641 / GraBd1</strain>
    </source>
</reference>
<dbReference type="Proteomes" id="UP000002534">
    <property type="component" value="Chromosome"/>
</dbReference>
<accession>Q3A7Q3</accession>
<organism evidence="1 2">
    <name type="scientific">Syntrophotalea carbinolica (strain DSM 2380 / NBRC 103641 / GraBd1)</name>
    <name type="common">Pelobacter carbinolicus</name>
    <dbReference type="NCBI Taxonomy" id="338963"/>
    <lineage>
        <taxon>Bacteria</taxon>
        <taxon>Pseudomonadati</taxon>
        <taxon>Thermodesulfobacteriota</taxon>
        <taxon>Desulfuromonadia</taxon>
        <taxon>Desulfuromonadales</taxon>
        <taxon>Syntrophotaleaceae</taxon>
        <taxon>Syntrophotalea</taxon>
    </lineage>
</organism>
<dbReference type="OrthoDB" id="9952571at2"/>
<reference evidence="1 2" key="2">
    <citation type="journal article" date="2012" name="BMC Genomics">
        <title>The genome of Pelobacter carbinolicus reveals surprising metabolic capabilities and physiological features.</title>
        <authorList>
            <person name="Aklujkar M."/>
            <person name="Haveman S.A."/>
            <person name="Didonato R.Jr."/>
            <person name="Chertkov O."/>
            <person name="Han C.S."/>
            <person name="Land M.L."/>
            <person name="Brown P."/>
            <person name="Lovley D.R."/>
        </authorList>
    </citation>
    <scope>NUCLEOTIDE SEQUENCE [LARGE SCALE GENOMIC DNA]</scope>
    <source>
        <strain evidence="2">DSM 2380 / NBRC 103641 / GraBd1</strain>
    </source>
</reference>
<name>Q3A7Q3_SYNC1</name>
<dbReference type="STRING" id="338963.Pcar_0331"/>